<dbReference type="EMBL" id="MN738965">
    <property type="protein sequence ID" value="QHT33365.1"/>
    <property type="molecule type" value="Genomic_DNA"/>
</dbReference>
<accession>A0A6C0F1T9</accession>
<dbReference type="SUPFAM" id="SSF53448">
    <property type="entry name" value="Nucleotide-diphospho-sugar transferases"/>
    <property type="match status" value="2"/>
</dbReference>
<dbReference type="InterPro" id="IPR029044">
    <property type="entry name" value="Nucleotide-diphossugar_trans"/>
</dbReference>
<dbReference type="InterPro" id="IPR002654">
    <property type="entry name" value="Glyco_trans_25"/>
</dbReference>
<dbReference type="InterPro" id="IPR038577">
    <property type="entry name" value="GT10-like_C_sf"/>
</dbReference>
<sequence length="1319" mass="154444">MSNVNMSNVMTLLSGKLKKLSSTSISISDIINNKKTICLNMIVKNEAHILSSTFDNLLKYISFDYWVISDTGSTDGTQKLIKDYFSSKNIKGELFEDDWRDFGHNRTLALQYAKGKTDYLLIFDADDSINGDFTLPPQDTFHHDMYNLKFGKGVSYVRPLLINNMLDWKFNGILHEYLSCTTKNVQGVLLDGNYYVESGRKGSRSNDPDKYKKDAEVLKKAYYLELDKPNKGLSGRYAFYCAQSFKDCRMNKESIEWYKIVADKLDSWNQEKFCACLSLGELYRREQDFENSIKYYTKSISFDSERIEGIALACEIIQNSEQHLLCCCLGMNYLGYDKPPVNKLFLYDFCYENHIEYSCSISAFYCGMYELGYKCCKKIITSKTAENIDKYIKTCINLSFYIDQLINDETDTLPFFYSYNDVIQNIINIDDGNVPIDPNMHKCWNILFEKNRAKLTDIPSNILNDYQMIFPVPYKSTSRVIETIITFTTCKRLDLFKETIGSILNHWMDKEKIDYWFCVDDNSSNDDRTSMTTMFPWIDYHMKSESARGHRESMNIIWNKLKELRPKYWIHMEDDFLFYIKRNYVDDSIKVLQKYGTTKNIKQVLFNRNYAETIDNTSIKGHVCLSDGVVISDPDIPGIPVVFHNHNPVDTFCYPNCCYWPDYSFRPSMVDVETILALGNYDTKNQFFEMDYAERWYNAGYRSAFFNAITCRHIGRLTSERNDKTKPNSYDLNNVSQFNLSNSPVSPIYADIALDETIRKMFSPPIKVASSAFIKIVNLKHRKDRKNETIDKLTKANFLPDEYEFIEAVYGKELQPSHELYTLVKGNDFGNRYGVIGCALSHYGLWLELLKDEKNDYYLIMEDDFTLCDDFKNKLNKLNKLLTDDDKALNHIDFLFLGYHMFNKDRQKYKDIYDVELPTTKIDKLNKNLYIGGFFSYIITKSGANKIIDYIVKNGIIRGIDYFNKKLDTINSYECQPSLVFSIWCENNKIIDTDIQLNMDGIDFSSFVVSRDEVVSMNQVVVCTKRFRIKMLCNWCSSYQLCKEWSNMCTYPDTFIWNNIEITWSSKNIDYYVIINSPPPGEYYDPKRTIVFQMEPWVYDPSKNWGVKTCGEWANPCDYKFMKVFRHIEALNNVQWQVTPPQHIPVEDKCNRIISILSSKNIDDGHIKRIEFLRGIEIYGKGISNKIDVYGKENYHNLKAYVGMTNNKMELEKYKYCFSCENNSEKNYATEKMWEPILFECLCFYWGCPNLEEYIDSRAFVRLPLDNINECISIITNAIEEDWWSQRIDIIRREKQKILNELGFFPRISKIINNASINQ</sequence>
<dbReference type="Gene3D" id="3.40.50.11660">
    <property type="entry name" value="Glycosyl transferase family 10, C-terminal domain"/>
    <property type="match status" value="1"/>
</dbReference>
<evidence type="ECO:0000313" key="4">
    <source>
        <dbReference type="EMBL" id="QHT33365.1"/>
    </source>
</evidence>
<evidence type="ECO:0000259" key="2">
    <source>
        <dbReference type="Pfam" id="PF00852"/>
    </source>
</evidence>
<dbReference type="SUPFAM" id="SSF53756">
    <property type="entry name" value="UDP-Glycosyltransferase/glycogen phosphorylase"/>
    <property type="match status" value="1"/>
</dbReference>
<dbReference type="Pfam" id="PF00535">
    <property type="entry name" value="Glycos_transf_2"/>
    <property type="match status" value="1"/>
</dbReference>
<dbReference type="PANTHER" id="PTHR43630">
    <property type="entry name" value="POLY-BETA-1,6-N-ACETYL-D-GLUCOSAMINE SYNTHASE"/>
    <property type="match status" value="1"/>
</dbReference>
<dbReference type="Gene3D" id="3.90.550.10">
    <property type="entry name" value="Spore Coat Polysaccharide Biosynthesis Protein SpsA, Chain A"/>
    <property type="match status" value="1"/>
</dbReference>
<dbReference type="Pfam" id="PF00852">
    <property type="entry name" value="Glyco_transf_10"/>
    <property type="match status" value="1"/>
</dbReference>
<dbReference type="InterPro" id="IPR055270">
    <property type="entry name" value="Glyco_tran_10_C"/>
</dbReference>
<name>A0A6C0F1T9_9ZZZZ</name>
<evidence type="ECO:0000259" key="1">
    <source>
        <dbReference type="Pfam" id="PF00535"/>
    </source>
</evidence>
<dbReference type="PROSITE" id="PS50005">
    <property type="entry name" value="TPR"/>
    <property type="match status" value="1"/>
</dbReference>
<organism evidence="4">
    <name type="scientific">viral metagenome</name>
    <dbReference type="NCBI Taxonomy" id="1070528"/>
    <lineage>
        <taxon>unclassified sequences</taxon>
        <taxon>metagenomes</taxon>
        <taxon>organismal metagenomes</taxon>
    </lineage>
</organism>
<protein>
    <submittedName>
        <fullName evidence="4">Uncharacterized protein</fullName>
    </submittedName>
</protein>
<dbReference type="PANTHER" id="PTHR43630:SF2">
    <property type="entry name" value="GLYCOSYLTRANSFERASE"/>
    <property type="match status" value="1"/>
</dbReference>
<proteinExistence type="predicted"/>
<feature type="domain" description="Fucosyltransferase C-terminal" evidence="2">
    <location>
        <begin position="1186"/>
        <end position="1262"/>
    </location>
</feature>
<dbReference type="CDD" id="cd06532">
    <property type="entry name" value="Glyco_transf_25"/>
    <property type="match status" value="1"/>
</dbReference>
<dbReference type="Pfam" id="PF01755">
    <property type="entry name" value="Glyco_transf_25"/>
    <property type="match status" value="1"/>
</dbReference>
<dbReference type="SUPFAM" id="SSF81901">
    <property type="entry name" value="HCP-like"/>
    <property type="match status" value="1"/>
</dbReference>
<dbReference type="InterPro" id="IPR019734">
    <property type="entry name" value="TPR_rpt"/>
</dbReference>
<dbReference type="InterPro" id="IPR001173">
    <property type="entry name" value="Glyco_trans_2-like"/>
</dbReference>
<feature type="domain" description="Glycosyl transferase family 25" evidence="3">
    <location>
        <begin position="776"/>
        <end position="953"/>
    </location>
</feature>
<feature type="domain" description="Glycosyltransferase 2-like" evidence="1">
    <location>
        <begin position="41"/>
        <end position="136"/>
    </location>
</feature>
<reference evidence="4" key="1">
    <citation type="journal article" date="2020" name="Nature">
        <title>Giant virus diversity and host interactions through global metagenomics.</title>
        <authorList>
            <person name="Schulz F."/>
            <person name="Roux S."/>
            <person name="Paez-Espino D."/>
            <person name="Jungbluth S."/>
            <person name="Walsh D.A."/>
            <person name="Denef V.J."/>
            <person name="McMahon K.D."/>
            <person name="Konstantinidis K.T."/>
            <person name="Eloe-Fadrosh E.A."/>
            <person name="Kyrpides N.C."/>
            <person name="Woyke T."/>
        </authorList>
    </citation>
    <scope>NUCLEOTIDE SEQUENCE</scope>
    <source>
        <strain evidence="4">GVMAG-M-3300009161-34</strain>
    </source>
</reference>
<evidence type="ECO:0000259" key="3">
    <source>
        <dbReference type="Pfam" id="PF01755"/>
    </source>
</evidence>